<dbReference type="Pfam" id="PF13391">
    <property type="entry name" value="HNH_2"/>
    <property type="match status" value="1"/>
</dbReference>
<sequence length="384" mass="42179">MSSLPSSAEVELDHDGKSLWPNILSAERAALKVAPSKLGAKYNDPLIGIRVLGFLLQDLWQHSQHSFALIPYREVIKKIASCLSIPEHTVGSEEEAEAQHEKLQALGLHYRNHLIRVFRSNGGPIPKRSDHPSRPSLDVVRDRIISEKRTPTTAGSARTNALLRDGYRCMLTGQYDLDSADLHPELNDRAAADGVNMAVTQCAHIFSEAAQDGEQKTEYAASAMAILRVFGLDGTAESLAGGNVHEHFNILTMRSDLHHLFDHLEFWLEEVIGEENTYKVVSSTKNKVFKMGLPLPTRVTFRVDPDMVTACTASETDLPALPSPSLLAIRAACSRVAHMSGAAEQVEQILRDLEDTPVMAEDGGSAHLLKSRLLQSSRTVNIKA</sequence>
<dbReference type="AlphaFoldDB" id="A0AAD6U3F6"/>
<proteinExistence type="predicted"/>
<accession>A0AAD6U3F6</accession>
<evidence type="ECO:0000259" key="1">
    <source>
        <dbReference type="Pfam" id="PF13391"/>
    </source>
</evidence>
<evidence type="ECO:0000313" key="2">
    <source>
        <dbReference type="EMBL" id="KAJ7083336.1"/>
    </source>
</evidence>
<comment type="caution">
    <text evidence="2">The sequence shown here is derived from an EMBL/GenBank/DDBJ whole genome shotgun (WGS) entry which is preliminary data.</text>
</comment>
<feature type="domain" description="HNH nuclease" evidence="1">
    <location>
        <begin position="169"/>
        <end position="266"/>
    </location>
</feature>
<gene>
    <name evidence="2" type="ORF">B0H15DRAFT_889211</name>
</gene>
<name>A0AAD6U3F6_9AGAR</name>
<reference evidence="2" key="1">
    <citation type="submission" date="2023-03" db="EMBL/GenBank/DDBJ databases">
        <title>Massive genome expansion in bonnet fungi (Mycena s.s.) driven by repeated elements and novel gene families across ecological guilds.</title>
        <authorList>
            <consortium name="Lawrence Berkeley National Laboratory"/>
            <person name="Harder C.B."/>
            <person name="Miyauchi S."/>
            <person name="Viragh M."/>
            <person name="Kuo A."/>
            <person name="Thoen E."/>
            <person name="Andreopoulos B."/>
            <person name="Lu D."/>
            <person name="Skrede I."/>
            <person name="Drula E."/>
            <person name="Henrissat B."/>
            <person name="Morin E."/>
            <person name="Kohler A."/>
            <person name="Barry K."/>
            <person name="LaButti K."/>
            <person name="Morin E."/>
            <person name="Salamov A."/>
            <person name="Lipzen A."/>
            <person name="Mereny Z."/>
            <person name="Hegedus B."/>
            <person name="Baldrian P."/>
            <person name="Stursova M."/>
            <person name="Weitz H."/>
            <person name="Taylor A."/>
            <person name="Grigoriev I.V."/>
            <person name="Nagy L.G."/>
            <person name="Martin F."/>
            <person name="Kauserud H."/>
        </authorList>
    </citation>
    <scope>NUCLEOTIDE SEQUENCE</scope>
    <source>
        <strain evidence="2">CBHHK173m</strain>
    </source>
</reference>
<dbReference type="EMBL" id="JARJCN010000041">
    <property type="protein sequence ID" value="KAJ7083336.1"/>
    <property type="molecule type" value="Genomic_DNA"/>
</dbReference>
<dbReference type="Proteomes" id="UP001222325">
    <property type="component" value="Unassembled WGS sequence"/>
</dbReference>
<evidence type="ECO:0000313" key="3">
    <source>
        <dbReference type="Proteomes" id="UP001222325"/>
    </source>
</evidence>
<protein>
    <recommendedName>
        <fullName evidence="1">HNH nuclease domain-containing protein</fullName>
    </recommendedName>
</protein>
<keyword evidence="3" id="KW-1185">Reference proteome</keyword>
<organism evidence="2 3">
    <name type="scientific">Mycena belliarum</name>
    <dbReference type="NCBI Taxonomy" id="1033014"/>
    <lineage>
        <taxon>Eukaryota</taxon>
        <taxon>Fungi</taxon>
        <taxon>Dikarya</taxon>
        <taxon>Basidiomycota</taxon>
        <taxon>Agaricomycotina</taxon>
        <taxon>Agaricomycetes</taxon>
        <taxon>Agaricomycetidae</taxon>
        <taxon>Agaricales</taxon>
        <taxon>Marasmiineae</taxon>
        <taxon>Mycenaceae</taxon>
        <taxon>Mycena</taxon>
    </lineage>
</organism>
<dbReference type="InterPro" id="IPR003615">
    <property type="entry name" value="HNH_nuc"/>
</dbReference>